<feature type="domain" description="Replication initiation protein N-terminal" evidence="6">
    <location>
        <begin position="47"/>
        <end position="133"/>
    </location>
</feature>
<comment type="caution">
    <text evidence="7">The sequence shown here is derived from an EMBL/GenBank/DDBJ whole genome shotgun (WGS) entry which is preliminary data.</text>
</comment>
<evidence type="ECO:0000256" key="2">
    <source>
        <dbReference type="ARBA" id="ARBA00008374"/>
    </source>
</evidence>
<accession>A0ABT4BHV8</accession>
<dbReference type="EMBL" id="JANSLD010000006">
    <property type="protein sequence ID" value="MCY1582260.1"/>
    <property type="molecule type" value="Genomic_DNA"/>
</dbReference>
<organism evidence="7 8">
    <name type="scientific">Staphylococcus pettenkoferi</name>
    <dbReference type="NCBI Taxonomy" id="170573"/>
    <lineage>
        <taxon>Bacteria</taxon>
        <taxon>Bacillati</taxon>
        <taxon>Bacillota</taxon>
        <taxon>Bacilli</taxon>
        <taxon>Bacillales</taxon>
        <taxon>Staphylococcaceae</taxon>
        <taxon>Staphylococcus</taxon>
    </lineage>
</organism>
<dbReference type="Pfam" id="PF02486">
    <property type="entry name" value="Rep_trans"/>
    <property type="match status" value="1"/>
</dbReference>
<proteinExistence type="inferred from homology"/>
<dbReference type="RefSeq" id="WP_176318823.1">
    <property type="nucleotide sequence ID" value="NZ_JANSLD010000006.1"/>
</dbReference>
<evidence type="ECO:0000313" key="8">
    <source>
        <dbReference type="Proteomes" id="UP001072952"/>
    </source>
</evidence>
<comment type="function">
    <text evidence="1">This protein is probably a specific topoisomerase involved in initiating replication. This protein is specifically required and may be rate-limiting for replication of the plasmid in vivo.</text>
</comment>
<evidence type="ECO:0000313" key="7">
    <source>
        <dbReference type="EMBL" id="MCY1582260.1"/>
    </source>
</evidence>
<keyword evidence="7" id="KW-0648">Protein biosynthesis</keyword>
<evidence type="ECO:0000259" key="5">
    <source>
        <dbReference type="Pfam" id="PF02486"/>
    </source>
</evidence>
<sequence length="314" mass="37799">MSKNNHVNHSNHLENHELDNFSKTGYSNSRLDVNEFYIADPKLTFDAMTIVGNLNKNNAEKLSKFMSIEPQIRLWDILQTKFKAKALQEKVYIEYDKVKADSWDRRNMRVEFNPNKLTNEEMIWLKQNIIDYMEDDGFTRLDLAFDFEDDLSDYYAMTDKAVKKTIFYGRNGKPETKYFGVRDSDRFIRIYNKKQERKDNADVEIMSKHLWRVEIELKRDMVDYWNDCFNDLHILKPAWSTLENIKEQAMIYLLINEEGKWGQLTRPTKTKYKNMIKEISPIDLTDLMKSTLKANEKQLQKQIDFWQREFRFWK</sequence>
<dbReference type="GO" id="GO:0003743">
    <property type="term" value="F:translation initiation factor activity"/>
    <property type="evidence" value="ECO:0007669"/>
    <property type="project" value="UniProtKB-KW"/>
</dbReference>
<name>A0ABT4BHV8_9STAP</name>
<dbReference type="Pfam" id="PF22477">
    <property type="entry name" value="RepD-like_N"/>
    <property type="match status" value="1"/>
</dbReference>
<evidence type="ECO:0000256" key="4">
    <source>
        <dbReference type="ARBA" id="ARBA00022705"/>
    </source>
</evidence>
<evidence type="ECO:0000256" key="3">
    <source>
        <dbReference type="ARBA" id="ARBA00019152"/>
    </source>
</evidence>
<feature type="domain" description="Replication initiation protein-like C-terminal" evidence="5">
    <location>
        <begin position="172"/>
        <end position="285"/>
    </location>
</feature>
<dbReference type="InterPro" id="IPR054456">
    <property type="entry name" value="RepD-like_N"/>
</dbReference>
<keyword evidence="7" id="KW-0396">Initiation factor</keyword>
<reference evidence="7" key="1">
    <citation type="journal article" date="2022" name="Int. J. Mol. Sci.">
        <title>Phenotypic and Genotypic Virulence Characterisation of Staphylococcus pettenkoferi Strains Isolated from Human Bloodstream and Diabetic Foot Infections.</title>
        <authorList>
            <person name="Magnan C."/>
            <person name="Ahmad-Mansour N."/>
            <person name="Pouget C."/>
            <person name="Morsli M."/>
            <person name="Huc-Brandt S."/>
            <person name="Pantel A."/>
            <person name="Dunyach-Remy C."/>
            <person name="Sotto A."/>
            <person name="Molle V."/>
            <person name="Lavigne J.-P."/>
        </authorList>
    </citation>
    <scope>NUCLEOTIDE SEQUENCE</scope>
    <source>
        <strain evidence="7">NSP012P</strain>
    </source>
</reference>
<evidence type="ECO:0000259" key="6">
    <source>
        <dbReference type="Pfam" id="PF22477"/>
    </source>
</evidence>
<dbReference type="Proteomes" id="UP001072952">
    <property type="component" value="Unassembled WGS sequence"/>
</dbReference>
<protein>
    <recommendedName>
        <fullName evidence="3">Replication initiation protein</fullName>
    </recommendedName>
</protein>
<reference evidence="7" key="2">
    <citation type="submission" date="2022-08" db="EMBL/GenBank/DDBJ databases">
        <authorList>
            <person name="Magnan C."/>
        </authorList>
    </citation>
    <scope>NUCLEOTIDE SEQUENCE</scope>
    <source>
        <strain evidence="7">NSP012P</strain>
    </source>
</reference>
<keyword evidence="8" id="KW-1185">Reference proteome</keyword>
<evidence type="ECO:0000256" key="1">
    <source>
        <dbReference type="ARBA" id="ARBA00002548"/>
    </source>
</evidence>
<keyword evidence="4" id="KW-0235">DNA replication</keyword>
<gene>
    <name evidence="7" type="ORF">NW133_01695</name>
</gene>
<dbReference type="InterPro" id="IPR003491">
    <property type="entry name" value="REP-like_C"/>
</dbReference>
<comment type="similarity">
    <text evidence="2">Belongs to the plasmid replication initiation factor family.</text>
</comment>